<proteinExistence type="predicted"/>
<protein>
    <submittedName>
        <fullName evidence="2">GNAT family N-acetyltransferase</fullName>
    </submittedName>
</protein>
<gene>
    <name evidence="2" type="ORF">GCM10022231_26790</name>
</gene>
<organism evidence="2 3">
    <name type="scientific">Gordonia caeni</name>
    <dbReference type="NCBI Taxonomy" id="1007097"/>
    <lineage>
        <taxon>Bacteria</taxon>
        <taxon>Bacillati</taxon>
        <taxon>Actinomycetota</taxon>
        <taxon>Actinomycetes</taxon>
        <taxon>Mycobacteriales</taxon>
        <taxon>Gordoniaceae</taxon>
        <taxon>Gordonia</taxon>
    </lineage>
</organism>
<dbReference type="PROSITE" id="PS51186">
    <property type="entry name" value="GNAT"/>
    <property type="match status" value="1"/>
</dbReference>
<dbReference type="InterPro" id="IPR016181">
    <property type="entry name" value="Acyl_CoA_acyltransferase"/>
</dbReference>
<dbReference type="EMBL" id="BAAAZW010000008">
    <property type="protein sequence ID" value="GAA3964852.1"/>
    <property type="molecule type" value="Genomic_DNA"/>
</dbReference>
<evidence type="ECO:0000259" key="1">
    <source>
        <dbReference type="PROSITE" id="PS51186"/>
    </source>
</evidence>
<dbReference type="SUPFAM" id="SSF55729">
    <property type="entry name" value="Acyl-CoA N-acyltransferases (Nat)"/>
    <property type="match status" value="1"/>
</dbReference>
<evidence type="ECO:0000313" key="3">
    <source>
        <dbReference type="Proteomes" id="UP001418444"/>
    </source>
</evidence>
<name>A0ABP7PFK6_9ACTN</name>
<dbReference type="InterPro" id="IPR000182">
    <property type="entry name" value="GNAT_dom"/>
</dbReference>
<dbReference type="PANTHER" id="PTHR43072:SF8">
    <property type="entry name" value="ACYLTRANSFERASE FABY-RELATED"/>
    <property type="match status" value="1"/>
</dbReference>
<dbReference type="RefSeq" id="WP_344784600.1">
    <property type="nucleotide sequence ID" value="NZ_BAAAZW010000008.1"/>
</dbReference>
<reference evidence="3" key="1">
    <citation type="journal article" date="2019" name="Int. J. Syst. Evol. Microbiol.">
        <title>The Global Catalogue of Microorganisms (GCM) 10K type strain sequencing project: providing services to taxonomists for standard genome sequencing and annotation.</title>
        <authorList>
            <consortium name="The Broad Institute Genomics Platform"/>
            <consortium name="The Broad Institute Genome Sequencing Center for Infectious Disease"/>
            <person name="Wu L."/>
            <person name="Ma J."/>
        </authorList>
    </citation>
    <scope>NUCLEOTIDE SEQUENCE [LARGE SCALE GENOMIC DNA]</scope>
    <source>
        <strain evidence="3">JCM 16923</strain>
    </source>
</reference>
<dbReference type="Proteomes" id="UP001418444">
    <property type="component" value="Unassembled WGS sequence"/>
</dbReference>
<dbReference type="PANTHER" id="PTHR43072">
    <property type="entry name" value="N-ACETYLTRANSFERASE"/>
    <property type="match status" value="1"/>
</dbReference>
<keyword evidence="3" id="KW-1185">Reference proteome</keyword>
<dbReference type="Gene3D" id="3.40.630.30">
    <property type="match status" value="1"/>
</dbReference>
<evidence type="ECO:0000313" key="2">
    <source>
        <dbReference type="EMBL" id="GAA3964852.1"/>
    </source>
</evidence>
<dbReference type="Pfam" id="PF13420">
    <property type="entry name" value="Acetyltransf_4"/>
    <property type="match status" value="1"/>
</dbReference>
<comment type="caution">
    <text evidence="2">The sequence shown here is derived from an EMBL/GenBank/DDBJ whole genome shotgun (WGS) entry which is preliminary data.</text>
</comment>
<sequence length="163" mass="17805">MIRPAREGDLPAITEIYAHYVEHTTATWMLTAPDEDQWRTKIAGLTEAGLPFLVLDDELGLQGFAYLAPYRDRGGWVFTVEDTIYLREAATGRGYGRALLGALLDAADPATVREVVAMISGEVGGSVILHERLGFREVGRLAGVGTKFGRALDCIVMQRSLIP</sequence>
<accession>A0ABP7PFK6</accession>
<feature type="domain" description="N-acetyltransferase" evidence="1">
    <location>
        <begin position="1"/>
        <end position="162"/>
    </location>
</feature>